<keyword evidence="3" id="KW-1133">Transmembrane helix</keyword>
<comment type="caution">
    <text evidence="6">The sequence shown here is derived from an EMBL/GenBank/DDBJ whole genome shotgun (WGS) entry which is preliminary data.</text>
</comment>
<evidence type="ECO:0000256" key="3">
    <source>
        <dbReference type="ARBA" id="ARBA00022989"/>
    </source>
</evidence>
<organism evidence="6 7">
    <name type="scientific">Streptococcus criceti HS-6</name>
    <dbReference type="NCBI Taxonomy" id="873449"/>
    <lineage>
        <taxon>Bacteria</taxon>
        <taxon>Bacillati</taxon>
        <taxon>Bacillota</taxon>
        <taxon>Bacilli</taxon>
        <taxon>Lactobacillales</taxon>
        <taxon>Streptococcaceae</taxon>
        <taxon>Streptococcus</taxon>
    </lineage>
</organism>
<dbReference type="Proteomes" id="UP000004322">
    <property type="component" value="Unassembled WGS sequence"/>
</dbReference>
<evidence type="ECO:0000256" key="1">
    <source>
        <dbReference type="ARBA" id="ARBA00004370"/>
    </source>
</evidence>
<keyword evidence="7" id="KW-1185">Reference proteome</keyword>
<dbReference type="STRING" id="873449.STRCR_1340"/>
<accession>G5JN08</accession>
<reference evidence="6" key="1">
    <citation type="submission" date="2011-07" db="EMBL/GenBank/DDBJ databases">
        <authorList>
            <person name="Stanhope M.J."/>
            <person name="Durkin A.S."/>
            <person name="Hostetler J."/>
            <person name="Kim M."/>
            <person name="Radune D."/>
            <person name="Singh I."/>
            <person name="Town C.D."/>
        </authorList>
    </citation>
    <scope>NUCLEOTIDE SEQUENCE [LARGE SCALE GENOMIC DNA]</scope>
    <source>
        <strain evidence="6">HS-6</strain>
    </source>
</reference>
<feature type="domain" description="LcnD-like C-terminal" evidence="5">
    <location>
        <begin position="2"/>
        <end position="49"/>
    </location>
</feature>
<dbReference type="AlphaFoldDB" id="G5JN08"/>
<evidence type="ECO:0000256" key="4">
    <source>
        <dbReference type="ARBA" id="ARBA00023136"/>
    </source>
</evidence>
<dbReference type="EMBL" id="AEUV02000002">
    <property type="protein sequence ID" value="EHI75187.1"/>
    <property type="molecule type" value="Genomic_DNA"/>
</dbReference>
<gene>
    <name evidence="6" type="ORF">STRCR_1340</name>
</gene>
<evidence type="ECO:0000313" key="6">
    <source>
        <dbReference type="EMBL" id="EHI75187.1"/>
    </source>
</evidence>
<keyword evidence="2" id="KW-0812">Transmembrane</keyword>
<protein>
    <recommendedName>
        <fullName evidence="5">LcnD-like C-terminal domain-containing protein</fullName>
    </recommendedName>
</protein>
<comment type="subcellular location">
    <subcellularLocation>
        <location evidence="1">Membrane</location>
    </subcellularLocation>
</comment>
<evidence type="ECO:0000313" key="7">
    <source>
        <dbReference type="Proteomes" id="UP000004322"/>
    </source>
</evidence>
<dbReference type="Pfam" id="PF25940">
    <property type="entry name" value="LcnD_C"/>
    <property type="match status" value="1"/>
</dbReference>
<evidence type="ECO:0000259" key="5">
    <source>
        <dbReference type="Pfam" id="PF25940"/>
    </source>
</evidence>
<evidence type="ECO:0000256" key="2">
    <source>
        <dbReference type="ARBA" id="ARBA00022692"/>
    </source>
</evidence>
<keyword evidence="4" id="KW-0472">Membrane</keyword>
<sequence>MVSHIDKTATTTKQGNVFKITAKIKLKKQDKSSLKYGLQGKVTSIVAKKVILITTKKRYSQPLTKLACENSQV</sequence>
<dbReference type="InterPro" id="IPR058795">
    <property type="entry name" value="LcnD_C"/>
</dbReference>
<name>G5JN08_STRCG</name>
<proteinExistence type="predicted"/>